<dbReference type="GO" id="GO:0032259">
    <property type="term" value="P:methylation"/>
    <property type="evidence" value="ECO:0007669"/>
    <property type="project" value="UniProtKB-KW"/>
</dbReference>
<dbReference type="GO" id="GO:0008983">
    <property type="term" value="F:protein-glutamate O-methyltransferase activity"/>
    <property type="evidence" value="ECO:0007669"/>
    <property type="project" value="UniProtKB-EC"/>
</dbReference>
<feature type="domain" description="CheR-type methyltransferase" evidence="6">
    <location>
        <begin position="1"/>
        <end position="280"/>
    </location>
</feature>
<dbReference type="InterPro" id="IPR022641">
    <property type="entry name" value="CheR_N"/>
</dbReference>
<comment type="catalytic activity">
    <reaction evidence="1">
        <text>L-glutamyl-[protein] + S-adenosyl-L-methionine = [protein]-L-glutamate 5-O-methyl ester + S-adenosyl-L-homocysteine</text>
        <dbReference type="Rhea" id="RHEA:24452"/>
        <dbReference type="Rhea" id="RHEA-COMP:10208"/>
        <dbReference type="Rhea" id="RHEA-COMP:10311"/>
        <dbReference type="ChEBI" id="CHEBI:29973"/>
        <dbReference type="ChEBI" id="CHEBI:57856"/>
        <dbReference type="ChEBI" id="CHEBI:59789"/>
        <dbReference type="ChEBI" id="CHEBI:82795"/>
        <dbReference type="EC" id="2.1.1.80"/>
    </reaction>
</comment>
<name>A0A4U8YL06_9BACT</name>
<dbReference type="Gene3D" id="3.40.50.150">
    <property type="entry name" value="Vaccinia Virus protein VP39"/>
    <property type="match status" value="1"/>
</dbReference>
<dbReference type="PANTHER" id="PTHR24422:SF21">
    <property type="entry name" value="CHEMOTAXIS PROTEIN METHYLTRANSFERASE 1"/>
    <property type="match status" value="1"/>
</dbReference>
<dbReference type="SMART" id="SM00138">
    <property type="entry name" value="MeTrc"/>
    <property type="match status" value="1"/>
</dbReference>
<dbReference type="SUPFAM" id="SSF47757">
    <property type="entry name" value="Chemotaxis receptor methyltransferase CheR, N-terminal domain"/>
    <property type="match status" value="1"/>
</dbReference>
<evidence type="ECO:0000256" key="3">
    <source>
        <dbReference type="ARBA" id="ARBA00022603"/>
    </source>
</evidence>
<dbReference type="InterPro" id="IPR036804">
    <property type="entry name" value="CheR_N_sf"/>
</dbReference>
<dbReference type="EMBL" id="CAADHO010000003">
    <property type="protein sequence ID" value="VFQ44280.1"/>
    <property type="molecule type" value="Genomic_DNA"/>
</dbReference>
<dbReference type="RefSeq" id="WP_180139474.1">
    <property type="nucleotide sequence ID" value="NZ_CAADHO010000003.1"/>
</dbReference>
<evidence type="ECO:0000313" key="8">
    <source>
        <dbReference type="Proteomes" id="UP000507962"/>
    </source>
</evidence>
<dbReference type="InterPro" id="IPR022642">
    <property type="entry name" value="CheR_C"/>
</dbReference>
<evidence type="ECO:0000259" key="6">
    <source>
        <dbReference type="PROSITE" id="PS50123"/>
    </source>
</evidence>
<dbReference type="InterPro" id="IPR050903">
    <property type="entry name" value="Bact_Chemotaxis_MeTrfase"/>
</dbReference>
<dbReference type="Pfam" id="PF01739">
    <property type="entry name" value="CheR"/>
    <property type="match status" value="1"/>
</dbReference>
<dbReference type="InterPro" id="IPR000780">
    <property type="entry name" value="CheR_MeTrfase"/>
</dbReference>
<proteinExistence type="predicted"/>
<protein>
    <recommendedName>
        <fullName evidence="2">protein-glutamate O-methyltransferase</fullName>
        <ecNumber evidence="2">2.1.1.80</ecNumber>
    </recommendedName>
</protein>
<keyword evidence="3 7" id="KW-0489">Methyltransferase</keyword>
<dbReference type="PANTHER" id="PTHR24422">
    <property type="entry name" value="CHEMOTAXIS PROTEIN METHYLTRANSFERASE"/>
    <property type="match status" value="1"/>
</dbReference>
<dbReference type="Pfam" id="PF03705">
    <property type="entry name" value="CheR_N"/>
    <property type="match status" value="1"/>
</dbReference>
<evidence type="ECO:0000256" key="5">
    <source>
        <dbReference type="ARBA" id="ARBA00022691"/>
    </source>
</evidence>
<sequence>MNRLKVTESEFQALSKYIYGISGITLAAGKEYLIETRLGQLAAEYSCRSYQELLTRSRTEASRTLEKKIIDAISTNETYFFRDNAPFNLLQHRLIPDLIDRKSKKGGRVTIRIWSSASSTGQEIYSTAMVLRELGLPKPGIDLQLLATDISDAAIARASYGLYSQFEVTRGLSPARLGKYFTPKGDGYRINDDIRSMVSFRKQNLLGPLTGLGKFDIILCRNVAIYFTREDRLRLFDNLSRQLEPDGCLLIGSTESLAQEESPFVPMRYLNSTFYQLPDASPSAAPRVTPSRAVHG</sequence>
<dbReference type="SUPFAM" id="SSF53335">
    <property type="entry name" value="S-adenosyl-L-methionine-dependent methyltransferases"/>
    <property type="match status" value="1"/>
</dbReference>
<organism evidence="7 8">
    <name type="scientific">Desulfoluna butyratoxydans</name>
    <dbReference type="NCBI Taxonomy" id="231438"/>
    <lineage>
        <taxon>Bacteria</taxon>
        <taxon>Pseudomonadati</taxon>
        <taxon>Thermodesulfobacteriota</taxon>
        <taxon>Desulfobacteria</taxon>
        <taxon>Desulfobacterales</taxon>
        <taxon>Desulfolunaceae</taxon>
        <taxon>Desulfoluna</taxon>
    </lineage>
</organism>
<dbReference type="Proteomes" id="UP000507962">
    <property type="component" value="Unassembled WGS sequence"/>
</dbReference>
<evidence type="ECO:0000256" key="1">
    <source>
        <dbReference type="ARBA" id="ARBA00001541"/>
    </source>
</evidence>
<dbReference type="Gene3D" id="1.10.155.10">
    <property type="entry name" value="Chemotaxis receptor methyltransferase CheR, N-terminal domain"/>
    <property type="match status" value="1"/>
</dbReference>
<gene>
    <name evidence="7" type="ORF">MSL71_19250</name>
</gene>
<dbReference type="InterPro" id="IPR029063">
    <property type="entry name" value="SAM-dependent_MTases_sf"/>
</dbReference>
<keyword evidence="8" id="KW-1185">Reference proteome</keyword>
<dbReference type="PRINTS" id="PR00996">
    <property type="entry name" value="CHERMTFRASE"/>
</dbReference>
<evidence type="ECO:0000313" key="7">
    <source>
        <dbReference type="EMBL" id="VFQ44280.1"/>
    </source>
</evidence>
<evidence type="ECO:0000256" key="4">
    <source>
        <dbReference type="ARBA" id="ARBA00022679"/>
    </source>
</evidence>
<dbReference type="PROSITE" id="PS50123">
    <property type="entry name" value="CHER"/>
    <property type="match status" value="1"/>
</dbReference>
<dbReference type="AlphaFoldDB" id="A0A4U8YL06"/>
<keyword evidence="4 7" id="KW-0808">Transferase</keyword>
<reference evidence="7 8" key="1">
    <citation type="submission" date="2019-03" db="EMBL/GenBank/DDBJ databases">
        <authorList>
            <person name="Nijsse B."/>
        </authorList>
    </citation>
    <scope>NUCLEOTIDE SEQUENCE [LARGE SCALE GENOMIC DNA]</scope>
    <source>
        <strain evidence="7">Desulfoluna butyratoxydans MSL71</strain>
    </source>
</reference>
<dbReference type="EC" id="2.1.1.80" evidence="2"/>
<evidence type="ECO:0000256" key="2">
    <source>
        <dbReference type="ARBA" id="ARBA00012534"/>
    </source>
</evidence>
<accession>A0A4U8YL06</accession>
<keyword evidence="5" id="KW-0949">S-adenosyl-L-methionine</keyword>